<feature type="domain" description="TLC" evidence="10">
    <location>
        <begin position="119"/>
        <end position="331"/>
    </location>
</feature>
<evidence type="ECO:0000256" key="2">
    <source>
        <dbReference type="ARBA" id="ARBA00004760"/>
    </source>
</evidence>
<feature type="transmembrane region" description="Helical" evidence="9">
    <location>
        <begin position="249"/>
        <end position="268"/>
    </location>
</feature>
<dbReference type="PANTHER" id="PTHR12560:SF21">
    <property type="entry name" value="CERAMIDE SYNTHASE HYL-2"/>
    <property type="match status" value="1"/>
</dbReference>
<gene>
    <name evidence="11" type="ORF">OESDEN_03380</name>
</gene>
<dbReference type="Pfam" id="PF03798">
    <property type="entry name" value="TRAM_LAG1_CLN8"/>
    <property type="match status" value="1"/>
</dbReference>
<feature type="transmembrane region" description="Helical" evidence="9">
    <location>
        <begin position="303"/>
        <end position="323"/>
    </location>
</feature>
<dbReference type="AlphaFoldDB" id="A0A0B1TMR5"/>
<sequence>MRFMIRYAWKVNSIAPMVIAVTIINFGASTMRDFWDEYFWLPENISWTDMTSTNSIHYPQVADLRYTILFGFGLLGLRVLLESFVFLPIGWLGGWISSPLLPRIWSHLTGGFAGKSKFKRVAECGWRFCFYVCAWTAGLMILLGEPQLKDVSECWRGWPHHNVSTAVWWYYMLEASFYWALFIGTLCVDVRRSDFVQMLLHHAITVLLLYLSWSMNMVRVGTLVLFVHDAADILIEAGKIARYARWHTALNVIFSVFTVVWIATRLVYYPFWIMRSVWFDAPELIQSSYRWTNLWQRPLVPRILMMMLTSLLVLHIFWTYVIIRVALKSMQEGEVDDVREESDSEEDDANKRKSD</sequence>
<evidence type="ECO:0000256" key="6">
    <source>
        <dbReference type="ARBA" id="ARBA00023136"/>
    </source>
</evidence>
<evidence type="ECO:0000256" key="4">
    <source>
        <dbReference type="ARBA" id="ARBA00022692"/>
    </source>
</evidence>
<evidence type="ECO:0000256" key="1">
    <source>
        <dbReference type="ARBA" id="ARBA00004141"/>
    </source>
</evidence>
<dbReference type="EMBL" id="KN549616">
    <property type="protein sequence ID" value="KHJ96650.1"/>
    <property type="molecule type" value="Genomic_DNA"/>
</dbReference>
<feature type="transmembrane region" description="Helical" evidence="9">
    <location>
        <begin position="7"/>
        <end position="28"/>
    </location>
</feature>
<keyword evidence="6 7" id="KW-0472">Membrane</keyword>
<proteinExistence type="predicted"/>
<evidence type="ECO:0000256" key="8">
    <source>
        <dbReference type="SAM" id="MobiDB-lite"/>
    </source>
</evidence>
<dbReference type="PIRSF" id="PIRSF005225">
    <property type="entry name" value="LAG1_LAC1"/>
    <property type="match status" value="1"/>
</dbReference>
<dbReference type="GO" id="GO:0050291">
    <property type="term" value="F:sphingosine N-acyltransferase activity"/>
    <property type="evidence" value="ECO:0007669"/>
    <property type="project" value="InterPro"/>
</dbReference>
<dbReference type="PANTHER" id="PTHR12560">
    <property type="entry name" value="LONGEVITY ASSURANCE FACTOR 1 LAG1"/>
    <property type="match status" value="1"/>
</dbReference>
<feature type="transmembrane region" description="Helical" evidence="9">
    <location>
        <begin position="168"/>
        <end position="188"/>
    </location>
</feature>
<dbReference type="GO" id="GO:0046513">
    <property type="term" value="P:ceramide biosynthetic process"/>
    <property type="evidence" value="ECO:0007669"/>
    <property type="project" value="InterPro"/>
</dbReference>
<name>A0A0B1TMR5_OESDE</name>
<dbReference type="OrthoDB" id="537032at2759"/>
<reference evidence="11 12" key="1">
    <citation type="submission" date="2014-03" db="EMBL/GenBank/DDBJ databases">
        <title>Draft genome of the hookworm Oesophagostomum dentatum.</title>
        <authorList>
            <person name="Mitreva M."/>
        </authorList>
    </citation>
    <scope>NUCLEOTIDE SEQUENCE [LARGE SCALE GENOMIC DNA]</scope>
    <source>
        <strain evidence="11 12">OD-Hann</strain>
    </source>
</reference>
<organism evidence="11 12">
    <name type="scientific">Oesophagostomum dentatum</name>
    <name type="common">Nodular worm</name>
    <dbReference type="NCBI Taxonomy" id="61180"/>
    <lineage>
        <taxon>Eukaryota</taxon>
        <taxon>Metazoa</taxon>
        <taxon>Ecdysozoa</taxon>
        <taxon>Nematoda</taxon>
        <taxon>Chromadorea</taxon>
        <taxon>Rhabditida</taxon>
        <taxon>Rhabditina</taxon>
        <taxon>Rhabditomorpha</taxon>
        <taxon>Strongyloidea</taxon>
        <taxon>Strongylidae</taxon>
        <taxon>Oesophagostomum</taxon>
    </lineage>
</organism>
<evidence type="ECO:0000313" key="12">
    <source>
        <dbReference type="Proteomes" id="UP000053660"/>
    </source>
</evidence>
<evidence type="ECO:0000256" key="3">
    <source>
        <dbReference type="ARBA" id="ARBA00004991"/>
    </source>
</evidence>
<accession>A0A0B1TMR5</accession>
<keyword evidence="4 7" id="KW-0812">Transmembrane</keyword>
<dbReference type="GO" id="GO:0016020">
    <property type="term" value="C:membrane"/>
    <property type="evidence" value="ECO:0007669"/>
    <property type="project" value="UniProtKB-SubCell"/>
</dbReference>
<evidence type="ECO:0000256" key="9">
    <source>
        <dbReference type="SAM" id="Phobius"/>
    </source>
</evidence>
<protein>
    <submittedName>
        <fullName evidence="11">Longevity-assurance protein</fullName>
    </submittedName>
</protein>
<dbReference type="InterPro" id="IPR016439">
    <property type="entry name" value="Lag1/Lac1-like"/>
</dbReference>
<dbReference type="PROSITE" id="PS50922">
    <property type="entry name" value="TLC"/>
    <property type="match status" value="1"/>
</dbReference>
<evidence type="ECO:0000256" key="5">
    <source>
        <dbReference type="ARBA" id="ARBA00022989"/>
    </source>
</evidence>
<comment type="subcellular location">
    <subcellularLocation>
        <location evidence="1">Membrane</location>
        <topology evidence="1">Multi-pass membrane protein</topology>
    </subcellularLocation>
</comment>
<dbReference type="SMART" id="SM00724">
    <property type="entry name" value="TLC"/>
    <property type="match status" value="1"/>
</dbReference>
<dbReference type="InterPro" id="IPR006634">
    <property type="entry name" value="TLC-dom"/>
</dbReference>
<keyword evidence="12" id="KW-1185">Reference proteome</keyword>
<feature type="transmembrane region" description="Helical" evidence="9">
    <location>
        <begin position="68"/>
        <end position="93"/>
    </location>
</feature>
<feature type="compositionally biased region" description="Acidic residues" evidence="8">
    <location>
        <begin position="333"/>
        <end position="348"/>
    </location>
</feature>
<comment type="pathway">
    <text evidence="2">Lipid metabolism; sphingolipid metabolism.</text>
</comment>
<evidence type="ECO:0000313" key="11">
    <source>
        <dbReference type="EMBL" id="KHJ96650.1"/>
    </source>
</evidence>
<feature type="region of interest" description="Disordered" evidence="8">
    <location>
        <begin position="332"/>
        <end position="355"/>
    </location>
</feature>
<dbReference type="UniPathway" id="UPA00222"/>
<keyword evidence="5 9" id="KW-1133">Transmembrane helix</keyword>
<dbReference type="Proteomes" id="UP000053660">
    <property type="component" value="Unassembled WGS sequence"/>
</dbReference>
<feature type="transmembrane region" description="Helical" evidence="9">
    <location>
        <begin position="124"/>
        <end position="143"/>
    </location>
</feature>
<comment type="pathway">
    <text evidence="3">Sphingolipid metabolism.</text>
</comment>
<evidence type="ECO:0000259" key="10">
    <source>
        <dbReference type="PROSITE" id="PS50922"/>
    </source>
</evidence>
<evidence type="ECO:0000256" key="7">
    <source>
        <dbReference type="PROSITE-ProRule" id="PRU00205"/>
    </source>
</evidence>